<comment type="caution">
    <text evidence="6">The sequence shown here is derived from an EMBL/GenBank/DDBJ whole genome shotgun (WGS) entry which is preliminary data.</text>
</comment>
<evidence type="ECO:0000259" key="5">
    <source>
        <dbReference type="PROSITE" id="PS50977"/>
    </source>
</evidence>
<keyword evidence="1" id="KW-0805">Transcription regulation</keyword>
<dbReference type="InterPro" id="IPR023772">
    <property type="entry name" value="DNA-bd_HTH_TetR-type_CS"/>
</dbReference>
<dbReference type="PROSITE" id="PS50977">
    <property type="entry name" value="HTH_TETR_2"/>
    <property type="match status" value="1"/>
</dbReference>
<dbReference type="SUPFAM" id="SSF46689">
    <property type="entry name" value="Homeodomain-like"/>
    <property type="match status" value="1"/>
</dbReference>
<organism evidence="6 7">
    <name type="scientific">Methanobrevibacter olleyae</name>
    <dbReference type="NCBI Taxonomy" id="294671"/>
    <lineage>
        <taxon>Archaea</taxon>
        <taxon>Methanobacteriati</taxon>
        <taxon>Methanobacteriota</taxon>
        <taxon>Methanomada group</taxon>
        <taxon>Methanobacteria</taxon>
        <taxon>Methanobacteriales</taxon>
        <taxon>Methanobacteriaceae</taxon>
        <taxon>Methanobrevibacter</taxon>
    </lineage>
</organism>
<keyword evidence="2 4" id="KW-0238">DNA-binding</keyword>
<sequence>MSDIRQKREEEIINAAMKVFLEKGYIHATMEDIIDETELSKGGVYHYFNNKADICVKLMDSVTSDRLDLTDKLNMDNPDIIEELCYYFIKLLKTDSEEVKLASIILIDTRNDIELQKKIHEQFVGRDLSIISEYIYSRTNIKNKKSFERKLYFFLEIFHALLYYKYIERINYYQIESELKEMFMNIFNEVQT</sequence>
<dbReference type="PROSITE" id="PS01081">
    <property type="entry name" value="HTH_TETR_1"/>
    <property type="match status" value="1"/>
</dbReference>
<dbReference type="EMBL" id="SUTG01000093">
    <property type="protein sequence ID" value="MBE6513428.1"/>
    <property type="molecule type" value="Genomic_DNA"/>
</dbReference>
<accession>A0A8T3VYG6</accession>
<evidence type="ECO:0000256" key="1">
    <source>
        <dbReference type="ARBA" id="ARBA00023015"/>
    </source>
</evidence>
<evidence type="ECO:0000313" key="6">
    <source>
        <dbReference type="EMBL" id="MBE6513428.1"/>
    </source>
</evidence>
<dbReference type="PANTHER" id="PTHR47506:SF6">
    <property type="entry name" value="HTH-TYPE TRANSCRIPTIONAL REPRESSOR NEMR"/>
    <property type="match status" value="1"/>
</dbReference>
<gene>
    <name evidence="6" type="ORF">E7Z75_09880</name>
</gene>
<dbReference type="PANTHER" id="PTHR47506">
    <property type="entry name" value="TRANSCRIPTIONAL REGULATORY PROTEIN"/>
    <property type="match status" value="1"/>
</dbReference>
<evidence type="ECO:0000256" key="4">
    <source>
        <dbReference type="PROSITE-ProRule" id="PRU00335"/>
    </source>
</evidence>
<feature type="DNA-binding region" description="H-T-H motif" evidence="4">
    <location>
        <begin position="29"/>
        <end position="48"/>
    </location>
</feature>
<reference evidence="6" key="1">
    <citation type="submission" date="2019-04" db="EMBL/GenBank/DDBJ databases">
        <title>Evolution of Biomass-Degrading Anaerobic Consortia Revealed by Metagenomics.</title>
        <authorList>
            <person name="Peng X."/>
        </authorList>
    </citation>
    <scope>NUCLEOTIDE SEQUENCE</scope>
    <source>
        <strain evidence="6">SIG14</strain>
    </source>
</reference>
<dbReference type="Gene3D" id="1.10.357.10">
    <property type="entry name" value="Tetracycline Repressor, domain 2"/>
    <property type="match status" value="1"/>
</dbReference>
<proteinExistence type="predicted"/>
<evidence type="ECO:0000313" key="7">
    <source>
        <dbReference type="Proteomes" id="UP000732619"/>
    </source>
</evidence>
<evidence type="ECO:0000256" key="2">
    <source>
        <dbReference type="ARBA" id="ARBA00023125"/>
    </source>
</evidence>
<dbReference type="InterPro" id="IPR009057">
    <property type="entry name" value="Homeodomain-like_sf"/>
</dbReference>
<keyword evidence="3" id="KW-0804">Transcription</keyword>
<dbReference type="InterPro" id="IPR001647">
    <property type="entry name" value="HTH_TetR"/>
</dbReference>
<feature type="domain" description="HTH tetR-type" evidence="5">
    <location>
        <begin position="6"/>
        <end position="66"/>
    </location>
</feature>
<protein>
    <submittedName>
        <fullName evidence="6">TetR/AcrR family transcriptional regulator</fullName>
    </submittedName>
</protein>
<name>A0A8T3VYG6_METOL</name>
<dbReference type="Pfam" id="PF00440">
    <property type="entry name" value="TetR_N"/>
    <property type="match status" value="1"/>
</dbReference>
<dbReference type="PRINTS" id="PR00455">
    <property type="entry name" value="HTHTETR"/>
</dbReference>
<dbReference type="AlphaFoldDB" id="A0A8T3VYG6"/>
<dbReference type="GO" id="GO:0003677">
    <property type="term" value="F:DNA binding"/>
    <property type="evidence" value="ECO:0007669"/>
    <property type="project" value="UniProtKB-UniRule"/>
</dbReference>
<evidence type="ECO:0000256" key="3">
    <source>
        <dbReference type="ARBA" id="ARBA00023163"/>
    </source>
</evidence>
<dbReference type="Proteomes" id="UP000732619">
    <property type="component" value="Unassembled WGS sequence"/>
</dbReference>